<reference evidence="1 2" key="1">
    <citation type="submission" date="2024-06" db="EMBL/GenBank/DDBJ databases">
        <title>Burkholderia sola in Mexico.</title>
        <authorList>
            <person name="Estrada P."/>
        </authorList>
    </citation>
    <scope>NUCLEOTIDE SEQUENCE [LARGE SCALE GENOMIC DNA]</scope>
    <source>
        <strain evidence="1 2">CpTa8-5</strain>
    </source>
</reference>
<gene>
    <name evidence="1" type="ORF">ABXL37_02980</name>
</gene>
<dbReference type="RefSeq" id="WP_209924418.1">
    <property type="nucleotide sequence ID" value="NZ_JBEWCH010000001.1"/>
</dbReference>
<proteinExistence type="predicted"/>
<sequence length="64" mass="6887">MVMGSVSWWEGLGLVRHIVQRYALQTGCEQGFGNDATVAVTVLNGRTMPLDIAGRPGKLIRTTG</sequence>
<evidence type="ECO:0000313" key="2">
    <source>
        <dbReference type="Proteomes" id="UP001548587"/>
    </source>
</evidence>
<organism evidence="1 2">
    <name type="scientific">Burkholderia sola</name>
    <dbReference type="NCBI Taxonomy" id="2843302"/>
    <lineage>
        <taxon>Bacteria</taxon>
        <taxon>Pseudomonadati</taxon>
        <taxon>Pseudomonadota</taxon>
        <taxon>Betaproteobacteria</taxon>
        <taxon>Burkholderiales</taxon>
        <taxon>Burkholderiaceae</taxon>
        <taxon>Burkholderia</taxon>
        <taxon>Burkholderia cepacia complex</taxon>
    </lineage>
</organism>
<accession>A0ABV2C270</accession>
<dbReference type="Proteomes" id="UP001548587">
    <property type="component" value="Unassembled WGS sequence"/>
</dbReference>
<evidence type="ECO:0000313" key="1">
    <source>
        <dbReference type="EMBL" id="MET1473202.1"/>
    </source>
</evidence>
<protein>
    <submittedName>
        <fullName evidence="1">Uncharacterized protein</fullName>
    </submittedName>
</protein>
<dbReference type="EMBL" id="JBEWCH010000001">
    <property type="protein sequence ID" value="MET1473202.1"/>
    <property type="molecule type" value="Genomic_DNA"/>
</dbReference>
<name>A0ABV2C270_9BURK</name>
<comment type="caution">
    <text evidence="1">The sequence shown here is derived from an EMBL/GenBank/DDBJ whole genome shotgun (WGS) entry which is preliminary data.</text>
</comment>
<keyword evidence="2" id="KW-1185">Reference proteome</keyword>